<evidence type="ECO:0000259" key="1">
    <source>
        <dbReference type="SMART" id="SM01058"/>
    </source>
</evidence>
<accession>A0A4Z0DA78</accession>
<dbReference type="SUPFAM" id="SSF141259">
    <property type="entry name" value="CarD-like"/>
    <property type="match status" value="1"/>
</dbReference>
<evidence type="ECO:0000313" key="3">
    <source>
        <dbReference type="Proteomes" id="UP000298381"/>
    </source>
</evidence>
<dbReference type="Proteomes" id="UP000298381">
    <property type="component" value="Unassembled WGS sequence"/>
</dbReference>
<name>A0A4Z0DA78_9FIRM</name>
<dbReference type="InterPro" id="IPR036101">
    <property type="entry name" value="CarD-like/TRCF_RID_sf"/>
</dbReference>
<protein>
    <submittedName>
        <fullName evidence="2">CarD family transcriptional regulator</fullName>
    </submittedName>
</protein>
<dbReference type="InterPro" id="IPR048792">
    <property type="entry name" value="CarD_C"/>
</dbReference>
<comment type="caution">
    <text evidence="2">The sequence shown here is derived from an EMBL/GenBank/DDBJ whole genome shotgun (WGS) entry which is preliminary data.</text>
</comment>
<feature type="domain" description="CarD-like/TRCF RNAP-interacting" evidence="1">
    <location>
        <begin position="1"/>
        <end position="111"/>
    </location>
</feature>
<organism evidence="2 3">
    <name type="scientific">Soehngenia longivitae</name>
    <dbReference type="NCBI Taxonomy" id="2562294"/>
    <lineage>
        <taxon>Bacteria</taxon>
        <taxon>Bacillati</taxon>
        <taxon>Bacillota</taxon>
        <taxon>Tissierellia</taxon>
        <taxon>Tissierellales</taxon>
        <taxon>Tissierellaceae</taxon>
        <taxon>Soehngenia</taxon>
    </lineage>
</organism>
<dbReference type="InterPro" id="IPR003711">
    <property type="entry name" value="CarD-like/TRCF_RID"/>
</dbReference>
<dbReference type="OrthoDB" id="9786074at2"/>
<dbReference type="Pfam" id="PF02559">
    <property type="entry name" value="CarD_TRCF_RID"/>
    <property type="match status" value="1"/>
</dbReference>
<sequence length="162" mass="18697">MFKIGDKIVYPMHGAGVIEDLEIKEVLGERREYYILRMPIGDMKVMVPVENIEEVGVRDIITKEEIKDVFEILEDKKSKMPDNWNRRYRSNLDLIKTGDINQIAEVVRNLSLLDKEKGLSTGERKMLNDAKKILYSELVLASNLSVAEIEKLVDQAIFNEEI</sequence>
<proteinExistence type="predicted"/>
<dbReference type="SMART" id="SM01058">
    <property type="entry name" value="CarD_TRCF"/>
    <property type="match status" value="1"/>
</dbReference>
<reference evidence="2 3" key="1">
    <citation type="submission" date="2019-03" db="EMBL/GenBank/DDBJ databases">
        <title>Draft genome sequence data and analysis of a Fermenting Bacterium, Soehngenia longevitae strain 1933PT, isolated from petroleum reservoir in Azerbaijan.</title>
        <authorList>
            <person name="Grouzdev D.S."/>
            <person name="Bidzhieva S.K."/>
            <person name="Sokolova D.S."/>
            <person name="Tourova T.P."/>
            <person name="Poltaraus A.B."/>
            <person name="Nazina T.N."/>
        </authorList>
    </citation>
    <scope>NUCLEOTIDE SEQUENCE [LARGE SCALE GENOMIC DNA]</scope>
    <source>
        <strain evidence="2 3">1933P</strain>
    </source>
</reference>
<dbReference type="GO" id="GO:0009303">
    <property type="term" value="P:rRNA transcription"/>
    <property type="evidence" value="ECO:0007669"/>
    <property type="project" value="TreeGrafter"/>
</dbReference>
<dbReference type="Pfam" id="PF21095">
    <property type="entry name" value="CarD_C"/>
    <property type="match status" value="1"/>
</dbReference>
<dbReference type="RefSeq" id="WP_135270036.1">
    <property type="nucleotide sequence ID" value="NZ_SRIB01000001.1"/>
</dbReference>
<evidence type="ECO:0000313" key="2">
    <source>
        <dbReference type="EMBL" id="TFZ41787.1"/>
    </source>
</evidence>
<dbReference type="PANTHER" id="PTHR38447">
    <property type="entry name" value="TRANSCRIPTION FACTOR YDEB-RELATED"/>
    <property type="match status" value="1"/>
</dbReference>
<gene>
    <name evidence="2" type="ORF">E4100_01250</name>
</gene>
<dbReference type="Gene3D" id="2.40.10.170">
    <property type="match status" value="1"/>
</dbReference>
<dbReference type="InterPro" id="IPR052531">
    <property type="entry name" value="CarD-like_regulator"/>
</dbReference>
<dbReference type="InterPro" id="IPR042215">
    <property type="entry name" value="CarD-like_C"/>
</dbReference>
<dbReference type="EMBL" id="SRIB01000001">
    <property type="protein sequence ID" value="TFZ41787.1"/>
    <property type="molecule type" value="Genomic_DNA"/>
</dbReference>
<keyword evidence="3" id="KW-1185">Reference proteome</keyword>
<dbReference type="Gene3D" id="1.20.58.1290">
    <property type="entry name" value="CarD-like, C-terminal domain"/>
    <property type="match status" value="1"/>
</dbReference>
<dbReference type="PANTHER" id="PTHR38447:SF1">
    <property type="entry name" value="RNA POLYMERASE-BINDING TRANSCRIPTION FACTOR CARD"/>
    <property type="match status" value="1"/>
</dbReference>
<dbReference type="AlphaFoldDB" id="A0A4Z0DA78"/>